<dbReference type="GO" id="GO:0005737">
    <property type="term" value="C:cytoplasm"/>
    <property type="evidence" value="ECO:0007669"/>
    <property type="project" value="TreeGrafter"/>
</dbReference>
<feature type="domain" description="SHSP" evidence="4">
    <location>
        <begin position="53"/>
        <end position="162"/>
    </location>
</feature>
<dbReference type="PANTHER" id="PTHR45640:SF26">
    <property type="entry name" value="RE23625P"/>
    <property type="match status" value="1"/>
</dbReference>
<evidence type="ECO:0000313" key="5">
    <source>
        <dbReference type="Proteomes" id="UP000887578"/>
    </source>
</evidence>
<protein>
    <submittedName>
        <fullName evidence="6">SHSP domain-containing protein</fullName>
    </submittedName>
</protein>
<evidence type="ECO:0000259" key="4">
    <source>
        <dbReference type="PROSITE" id="PS01031"/>
    </source>
</evidence>
<name>A0A914R3M6_9BILA</name>
<organism evidence="5 6">
    <name type="scientific">Panagrolaimus davidi</name>
    <dbReference type="NCBI Taxonomy" id="227884"/>
    <lineage>
        <taxon>Eukaryota</taxon>
        <taxon>Metazoa</taxon>
        <taxon>Ecdysozoa</taxon>
        <taxon>Nematoda</taxon>
        <taxon>Chromadorea</taxon>
        <taxon>Rhabditida</taxon>
        <taxon>Tylenchina</taxon>
        <taxon>Panagrolaimomorpha</taxon>
        <taxon>Panagrolaimoidea</taxon>
        <taxon>Panagrolaimidae</taxon>
        <taxon>Panagrolaimus</taxon>
    </lineage>
</organism>
<dbReference type="PANTHER" id="PTHR45640">
    <property type="entry name" value="HEAT SHOCK PROTEIN HSP-12.2-RELATED"/>
    <property type="match status" value="1"/>
</dbReference>
<dbReference type="Proteomes" id="UP000887578">
    <property type="component" value="Unplaced"/>
</dbReference>
<dbReference type="SUPFAM" id="SSF49764">
    <property type="entry name" value="HSP20-like chaperones"/>
    <property type="match status" value="1"/>
</dbReference>
<dbReference type="PRINTS" id="PR00299">
    <property type="entry name" value="ACRYSTALLIN"/>
</dbReference>
<reference evidence="6" key="1">
    <citation type="submission" date="2022-11" db="UniProtKB">
        <authorList>
            <consortium name="WormBaseParasite"/>
        </authorList>
    </citation>
    <scope>IDENTIFICATION</scope>
</reference>
<comment type="similarity">
    <text evidence="1 2">Belongs to the small heat shock protein (HSP20) family.</text>
</comment>
<dbReference type="GO" id="GO:0005634">
    <property type="term" value="C:nucleus"/>
    <property type="evidence" value="ECO:0007669"/>
    <property type="project" value="TreeGrafter"/>
</dbReference>
<dbReference type="InterPro" id="IPR001436">
    <property type="entry name" value="Alpha-crystallin/sHSP_animal"/>
</dbReference>
<dbReference type="CDD" id="cd06526">
    <property type="entry name" value="metazoan_ACD"/>
    <property type="match status" value="1"/>
</dbReference>
<keyword evidence="5" id="KW-1185">Reference proteome</keyword>
<accession>A0A914R3M6</accession>
<dbReference type="GO" id="GO:0051082">
    <property type="term" value="F:unfolded protein binding"/>
    <property type="evidence" value="ECO:0007669"/>
    <property type="project" value="TreeGrafter"/>
</dbReference>
<evidence type="ECO:0000256" key="3">
    <source>
        <dbReference type="SAM" id="MobiDB-lite"/>
    </source>
</evidence>
<evidence type="ECO:0000256" key="2">
    <source>
        <dbReference type="RuleBase" id="RU003616"/>
    </source>
</evidence>
<dbReference type="PROSITE" id="PS01031">
    <property type="entry name" value="SHSP"/>
    <property type="match status" value="1"/>
</dbReference>
<sequence>MVFYVYPRYSNSTVAHPHYRHHHRAYPSPYGYQTSPAQVHDALDLVSALVDGLAAADIVPKSRFSLNDNGQFKFAFDIQDYKPEELKIDVEGRDLIVAGNHKSEDEHGILEKQFTRRFTIPENIDLETIKCDFDEKNRALEIYGKKHEIKDSEKKSIKIGMKPKEVEAKKSDEATVEKQQ</sequence>
<evidence type="ECO:0000313" key="6">
    <source>
        <dbReference type="WBParaSite" id="PDA_v2.g6049.t1"/>
    </source>
</evidence>
<dbReference type="Pfam" id="PF00011">
    <property type="entry name" value="HSP20"/>
    <property type="match status" value="1"/>
</dbReference>
<dbReference type="Gene3D" id="2.60.40.790">
    <property type="match status" value="1"/>
</dbReference>
<feature type="region of interest" description="Disordered" evidence="3">
    <location>
        <begin position="154"/>
        <end position="180"/>
    </location>
</feature>
<dbReference type="InterPro" id="IPR008978">
    <property type="entry name" value="HSP20-like_chaperone"/>
</dbReference>
<dbReference type="AlphaFoldDB" id="A0A914R3M6"/>
<dbReference type="WBParaSite" id="PDA_v2.g6049.t1">
    <property type="protein sequence ID" value="PDA_v2.g6049.t1"/>
    <property type="gene ID" value="PDA_v2.g6049"/>
</dbReference>
<evidence type="ECO:0000256" key="1">
    <source>
        <dbReference type="PROSITE-ProRule" id="PRU00285"/>
    </source>
</evidence>
<dbReference type="GO" id="GO:0042026">
    <property type="term" value="P:protein refolding"/>
    <property type="evidence" value="ECO:0007669"/>
    <property type="project" value="TreeGrafter"/>
</dbReference>
<dbReference type="GO" id="GO:0009408">
    <property type="term" value="P:response to heat"/>
    <property type="evidence" value="ECO:0007669"/>
    <property type="project" value="TreeGrafter"/>
</dbReference>
<dbReference type="InterPro" id="IPR002068">
    <property type="entry name" value="A-crystallin/Hsp20_dom"/>
</dbReference>
<proteinExistence type="inferred from homology"/>